<dbReference type="GO" id="GO:0016020">
    <property type="term" value="C:membrane"/>
    <property type="evidence" value="ECO:0007669"/>
    <property type="project" value="UniProtKB-SubCell"/>
</dbReference>
<dbReference type="Pfam" id="PF00001">
    <property type="entry name" value="7tm_1"/>
    <property type="match status" value="1"/>
</dbReference>
<evidence type="ECO:0000256" key="2">
    <source>
        <dbReference type="ARBA" id="ARBA00022692"/>
    </source>
</evidence>
<sequence>MDSTTDSSGPTDAGAEDANREACMMYYLLFGSCLGGSILIFGVLGNIVTIIIMSRERKKSSSIYSLLMLAITDLFVLLAYSYLPVIGFRKYFFGWWAGHNFNHIATLYIKEAARVFNQISAFITMIVAMQRYISVCVPHRAKTMCTVRLVQILTCTSYISSFVFYLPNFFLYSLKQNEQGRYYTVSHPIISDPAFQWVYMTVLTMSISYIIPVSILLFMAVNIMRSLRQQSRAMNSHSDERTKAAKGLTITSVAIVLMFVVCQSFTSATRILMWIFDPYLDYSRCGGHLQFYAFVPHVALMFNSAINFLCYILFAKTFRRKLVALFRRTNAVDDVTSALNYQQAKAQNKRISTVIVDHK</sequence>
<protein>
    <recommendedName>
        <fullName evidence="6">G-protein coupled receptors family 1 profile domain-containing protein</fullName>
    </recommendedName>
</protein>
<feature type="domain" description="G-protein coupled receptors family 1 profile" evidence="6">
    <location>
        <begin position="45"/>
        <end position="311"/>
    </location>
</feature>
<comment type="subcellular location">
    <subcellularLocation>
        <location evidence="1">Membrane</location>
    </subcellularLocation>
</comment>
<gene>
    <name evidence="7" type="ORF">CAPTEDRAFT_203332</name>
</gene>
<dbReference type="HOGENOM" id="CLU_009579_24_7_1"/>
<feature type="transmembrane region" description="Helical" evidence="5">
    <location>
        <begin position="244"/>
        <end position="271"/>
    </location>
</feature>
<evidence type="ECO:0000256" key="1">
    <source>
        <dbReference type="ARBA" id="ARBA00004370"/>
    </source>
</evidence>
<feature type="transmembrane region" description="Helical" evidence="5">
    <location>
        <begin position="145"/>
        <end position="166"/>
    </location>
</feature>
<keyword evidence="9" id="KW-1185">Reference proteome</keyword>
<dbReference type="EnsemblMetazoa" id="CapteT203332">
    <property type="protein sequence ID" value="CapteP203332"/>
    <property type="gene ID" value="CapteG203332"/>
</dbReference>
<dbReference type="InterPro" id="IPR017452">
    <property type="entry name" value="GPCR_Rhodpsn_7TM"/>
</dbReference>
<dbReference type="OrthoDB" id="7217071at2759"/>
<reference evidence="8" key="3">
    <citation type="submission" date="2015-06" db="UniProtKB">
        <authorList>
            <consortium name="EnsemblMetazoa"/>
        </authorList>
    </citation>
    <scope>IDENTIFICATION</scope>
</reference>
<evidence type="ECO:0000313" key="9">
    <source>
        <dbReference type="Proteomes" id="UP000014760"/>
    </source>
</evidence>
<dbReference type="Gene3D" id="1.20.1070.10">
    <property type="entry name" value="Rhodopsin 7-helix transmembrane proteins"/>
    <property type="match status" value="1"/>
</dbReference>
<dbReference type="PRINTS" id="PR00237">
    <property type="entry name" value="GPCRRHODOPSN"/>
</dbReference>
<dbReference type="PROSITE" id="PS50262">
    <property type="entry name" value="G_PROTEIN_RECEP_F1_2"/>
    <property type="match status" value="1"/>
</dbReference>
<evidence type="ECO:0000313" key="7">
    <source>
        <dbReference type="EMBL" id="ELU15391.1"/>
    </source>
</evidence>
<evidence type="ECO:0000256" key="5">
    <source>
        <dbReference type="SAM" id="Phobius"/>
    </source>
</evidence>
<keyword evidence="2 5" id="KW-0812">Transmembrane</keyword>
<evidence type="ECO:0000313" key="8">
    <source>
        <dbReference type="EnsemblMetazoa" id="CapteP203332"/>
    </source>
</evidence>
<dbReference type="PANTHER" id="PTHR46641:SF2">
    <property type="entry name" value="FMRFAMIDE RECEPTOR"/>
    <property type="match status" value="1"/>
</dbReference>
<name>R7VGE9_CAPTE</name>
<evidence type="ECO:0000256" key="4">
    <source>
        <dbReference type="ARBA" id="ARBA00023136"/>
    </source>
</evidence>
<reference evidence="9" key="1">
    <citation type="submission" date="2012-12" db="EMBL/GenBank/DDBJ databases">
        <authorList>
            <person name="Hellsten U."/>
            <person name="Grimwood J."/>
            <person name="Chapman J.A."/>
            <person name="Shapiro H."/>
            <person name="Aerts A."/>
            <person name="Otillar R.P."/>
            <person name="Terry A.Y."/>
            <person name="Boore J.L."/>
            <person name="Simakov O."/>
            <person name="Marletaz F."/>
            <person name="Cho S.-J."/>
            <person name="Edsinger-Gonzales E."/>
            <person name="Havlak P."/>
            <person name="Kuo D.-H."/>
            <person name="Larsson T."/>
            <person name="Lv J."/>
            <person name="Arendt D."/>
            <person name="Savage R."/>
            <person name="Osoegawa K."/>
            <person name="de Jong P."/>
            <person name="Lindberg D.R."/>
            <person name="Seaver E.C."/>
            <person name="Weisblat D.A."/>
            <person name="Putnam N.H."/>
            <person name="Grigoriev I.V."/>
            <person name="Rokhsar D.S."/>
        </authorList>
    </citation>
    <scope>NUCLEOTIDE SEQUENCE</scope>
    <source>
        <strain evidence="9">I ESC-2004</strain>
    </source>
</reference>
<feature type="transmembrane region" description="Helical" evidence="5">
    <location>
        <begin position="26"/>
        <end position="51"/>
    </location>
</feature>
<feature type="transmembrane region" description="Helical" evidence="5">
    <location>
        <begin position="291"/>
        <end position="314"/>
    </location>
</feature>
<dbReference type="SUPFAM" id="SSF81321">
    <property type="entry name" value="Family A G protein-coupled receptor-like"/>
    <property type="match status" value="1"/>
</dbReference>
<organism evidence="7">
    <name type="scientific">Capitella teleta</name>
    <name type="common">Polychaete worm</name>
    <dbReference type="NCBI Taxonomy" id="283909"/>
    <lineage>
        <taxon>Eukaryota</taxon>
        <taxon>Metazoa</taxon>
        <taxon>Spiralia</taxon>
        <taxon>Lophotrochozoa</taxon>
        <taxon>Annelida</taxon>
        <taxon>Polychaeta</taxon>
        <taxon>Sedentaria</taxon>
        <taxon>Scolecida</taxon>
        <taxon>Capitellidae</taxon>
        <taxon>Capitella</taxon>
    </lineage>
</organism>
<dbReference type="InterPro" id="IPR000276">
    <property type="entry name" value="GPCR_Rhodpsn"/>
</dbReference>
<dbReference type="EMBL" id="AMQN01000634">
    <property type="status" value="NOT_ANNOTATED_CDS"/>
    <property type="molecule type" value="Genomic_DNA"/>
</dbReference>
<dbReference type="GO" id="GO:0004930">
    <property type="term" value="F:G protein-coupled receptor activity"/>
    <property type="evidence" value="ECO:0007669"/>
    <property type="project" value="InterPro"/>
</dbReference>
<reference evidence="7 9" key="2">
    <citation type="journal article" date="2013" name="Nature">
        <title>Insights into bilaterian evolution from three spiralian genomes.</title>
        <authorList>
            <person name="Simakov O."/>
            <person name="Marletaz F."/>
            <person name="Cho S.J."/>
            <person name="Edsinger-Gonzales E."/>
            <person name="Havlak P."/>
            <person name="Hellsten U."/>
            <person name="Kuo D.H."/>
            <person name="Larsson T."/>
            <person name="Lv J."/>
            <person name="Arendt D."/>
            <person name="Savage R."/>
            <person name="Osoegawa K."/>
            <person name="de Jong P."/>
            <person name="Grimwood J."/>
            <person name="Chapman J.A."/>
            <person name="Shapiro H."/>
            <person name="Aerts A."/>
            <person name="Otillar R.P."/>
            <person name="Terry A.Y."/>
            <person name="Boore J.L."/>
            <person name="Grigoriev I.V."/>
            <person name="Lindberg D.R."/>
            <person name="Seaver E.C."/>
            <person name="Weisblat D.A."/>
            <person name="Putnam N.H."/>
            <person name="Rokhsar D.S."/>
        </authorList>
    </citation>
    <scope>NUCLEOTIDE SEQUENCE</scope>
    <source>
        <strain evidence="7 9">I ESC-2004</strain>
    </source>
</reference>
<dbReference type="InterPro" id="IPR052954">
    <property type="entry name" value="GPCR-Ligand_Int"/>
</dbReference>
<evidence type="ECO:0000256" key="3">
    <source>
        <dbReference type="ARBA" id="ARBA00022989"/>
    </source>
</evidence>
<evidence type="ECO:0000259" key="6">
    <source>
        <dbReference type="PROSITE" id="PS50262"/>
    </source>
</evidence>
<keyword evidence="4 5" id="KW-0472">Membrane</keyword>
<feature type="transmembrane region" description="Helical" evidence="5">
    <location>
        <begin position="63"/>
        <end position="83"/>
    </location>
</feature>
<dbReference type="PANTHER" id="PTHR46641">
    <property type="entry name" value="FMRFAMIDE RECEPTOR-RELATED"/>
    <property type="match status" value="1"/>
</dbReference>
<feature type="transmembrane region" description="Helical" evidence="5">
    <location>
        <begin position="115"/>
        <end position="133"/>
    </location>
</feature>
<dbReference type="CDD" id="cd14978">
    <property type="entry name" value="7tmA_FMRFamide_R-like"/>
    <property type="match status" value="1"/>
</dbReference>
<dbReference type="AlphaFoldDB" id="R7VGE9"/>
<proteinExistence type="predicted"/>
<dbReference type="Proteomes" id="UP000014760">
    <property type="component" value="Unassembled WGS sequence"/>
</dbReference>
<keyword evidence="3 5" id="KW-1133">Transmembrane helix</keyword>
<accession>R7VGE9</accession>
<dbReference type="OMA" id="YNIRDAN"/>
<dbReference type="EMBL" id="KB293808">
    <property type="protein sequence ID" value="ELU15391.1"/>
    <property type="molecule type" value="Genomic_DNA"/>
</dbReference>
<feature type="transmembrane region" description="Helical" evidence="5">
    <location>
        <begin position="197"/>
        <end position="223"/>
    </location>
</feature>